<gene>
    <name evidence="3" type="ORF">ABZ508_17105</name>
</gene>
<accession>A0ABV2W696</accession>
<dbReference type="SUPFAM" id="SSF50346">
    <property type="entry name" value="PRC-barrel domain"/>
    <property type="match status" value="1"/>
</dbReference>
<dbReference type="InterPro" id="IPR014747">
    <property type="entry name" value="Bac_photo_RC_H_C"/>
</dbReference>
<sequence length="151" mass="16085">MVISQEQLGTLAGRPVYGADGVKIGDVVRVLVDDTTGRAEWACVRGGTSGPDEVFVPLREAVSGTDRIRVPFTVAAVEAAAAVDVRHRDVLSVADEDRLFACFGLTDVRERVNAEEGTGWSRMDRAAGIRAGTGGHEESRSRLRPLEHGGA</sequence>
<reference evidence="3 4" key="1">
    <citation type="submission" date="2024-06" db="EMBL/GenBank/DDBJ databases">
        <title>The Natural Products Discovery Center: Release of the First 8490 Sequenced Strains for Exploring Actinobacteria Biosynthetic Diversity.</title>
        <authorList>
            <person name="Kalkreuter E."/>
            <person name="Kautsar S.A."/>
            <person name="Yang D."/>
            <person name="Bader C.D."/>
            <person name="Teijaro C.N."/>
            <person name="Fluegel L."/>
            <person name="Davis C.M."/>
            <person name="Simpson J.R."/>
            <person name="Lauterbach L."/>
            <person name="Steele A.D."/>
            <person name="Gui C."/>
            <person name="Meng S."/>
            <person name="Li G."/>
            <person name="Viehrig K."/>
            <person name="Ye F."/>
            <person name="Su P."/>
            <person name="Kiefer A.F."/>
            <person name="Nichols A."/>
            <person name="Cepeda A.J."/>
            <person name="Yan W."/>
            <person name="Fan B."/>
            <person name="Jiang Y."/>
            <person name="Adhikari A."/>
            <person name="Zheng C.-J."/>
            <person name="Schuster L."/>
            <person name="Cowan T.M."/>
            <person name="Smanski M.J."/>
            <person name="Chevrette M.G."/>
            <person name="De Carvalho L.P.S."/>
            <person name="Shen B."/>
        </authorList>
    </citation>
    <scope>NUCLEOTIDE SEQUENCE [LARGE SCALE GENOMIC DNA]</scope>
    <source>
        <strain evidence="3 4">NPDC006337</strain>
    </source>
</reference>
<feature type="compositionally biased region" description="Basic and acidic residues" evidence="1">
    <location>
        <begin position="135"/>
        <end position="151"/>
    </location>
</feature>
<dbReference type="InterPro" id="IPR027275">
    <property type="entry name" value="PRC-brl_dom"/>
</dbReference>
<dbReference type="Pfam" id="PF05239">
    <property type="entry name" value="PRC"/>
    <property type="match status" value="1"/>
</dbReference>
<evidence type="ECO:0000259" key="2">
    <source>
        <dbReference type="Pfam" id="PF05239"/>
    </source>
</evidence>
<keyword evidence="4" id="KW-1185">Reference proteome</keyword>
<dbReference type="InterPro" id="IPR011033">
    <property type="entry name" value="PRC_barrel-like_sf"/>
</dbReference>
<name>A0ABV2W696_9ACTN</name>
<evidence type="ECO:0000313" key="3">
    <source>
        <dbReference type="EMBL" id="MEU0709076.1"/>
    </source>
</evidence>
<organism evidence="3 4">
    <name type="scientific">Streptomyces lavendulocolor</name>
    <dbReference type="NCBI Taxonomy" id="67316"/>
    <lineage>
        <taxon>Bacteria</taxon>
        <taxon>Bacillati</taxon>
        <taxon>Actinomycetota</taxon>
        <taxon>Actinomycetes</taxon>
        <taxon>Kitasatosporales</taxon>
        <taxon>Streptomycetaceae</taxon>
        <taxon>Streptomyces</taxon>
    </lineage>
</organism>
<comment type="caution">
    <text evidence="3">The sequence shown here is derived from an EMBL/GenBank/DDBJ whole genome shotgun (WGS) entry which is preliminary data.</text>
</comment>
<dbReference type="Proteomes" id="UP001550378">
    <property type="component" value="Unassembled WGS sequence"/>
</dbReference>
<proteinExistence type="predicted"/>
<feature type="domain" description="PRC-barrel" evidence="2">
    <location>
        <begin position="10"/>
        <end position="73"/>
    </location>
</feature>
<evidence type="ECO:0000256" key="1">
    <source>
        <dbReference type="SAM" id="MobiDB-lite"/>
    </source>
</evidence>
<evidence type="ECO:0000313" key="4">
    <source>
        <dbReference type="Proteomes" id="UP001550378"/>
    </source>
</evidence>
<dbReference type="EMBL" id="JBEXZR010000014">
    <property type="protein sequence ID" value="MEU0709076.1"/>
    <property type="molecule type" value="Genomic_DNA"/>
</dbReference>
<dbReference type="RefSeq" id="WP_359653371.1">
    <property type="nucleotide sequence ID" value="NZ_JBEXZP010000021.1"/>
</dbReference>
<dbReference type="Gene3D" id="3.90.50.10">
    <property type="entry name" value="Photosynthetic Reaction Center, subunit H, domain 2"/>
    <property type="match status" value="1"/>
</dbReference>
<protein>
    <submittedName>
        <fullName evidence="3">PRC-barrel domain-containing protein</fullName>
    </submittedName>
</protein>
<feature type="region of interest" description="Disordered" evidence="1">
    <location>
        <begin position="116"/>
        <end position="151"/>
    </location>
</feature>